<protein>
    <submittedName>
        <fullName evidence="1">Uncharacterized protein</fullName>
    </submittedName>
</protein>
<comment type="caution">
    <text evidence="1">The sequence shown here is derived from an EMBL/GenBank/DDBJ whole genome shotgun (WGS) entry which is preliminary data.</text>
</comment>
<name>A0A9D3X8Y2_9SAUR</name>
<dbReference type="EMBL" id="JAHDVG010000478">
    <property type="protein sequence ID" value="KAH1175136.1"/>
    <property type="molecule type" value="Genomic_DNA"/>
</dbReference>
<evidence type="ECO:0000313" key="2">
    <source>
        <dbReference type="Proteomes" id="UP000827986"/>
    </source>
</evidence>
<accession>A0A9D3X8Y2</accession>
<dbReference type="Proteomes" id="UP000827986">
    <property type="component" value="Unassembled WGS sequence"/>
</dbReference>
<sequence>MTGIPAVVSPAQCKALVSVCSSSACQTRSQLAPIYIDRKDLAWWRGGGKASQATAMFEHLLGLSLASRGPPNPSPWLRTKSGCDRSGADAAVLPTPALKLSSWSLYGQNSIFCLPVTDPPSPMYLLQSKQHQ</sequence>
<evidence type="ECO:0000313" key="1">
    <source>
        <dbReference type="EMBL" id="KAH1175136.1"/>
    </source>
</evidence>
<keyword evidence="2" id="KW-1185">Reference proteome</keyword>
<gene>
    <name evidence="1" type="ORF">KIL84_021550</name>
</gene>
<organism evidence="1 2">
    <name type="scientific">Mauremys mutica</name>
    <name type="common">yellowpond turtle</name>
    <dbReference type="NCBI Taxonomy" id="74926"/>
    <lineage>
        <taxon>Eukaryota</taxon>
        <taxon>Metazoa</taxon>
        <taxon>Chordata</taxon>
        <taxon>Craniata</taxon>
        <taxon>Vertebrata</taxon>
        <taxon>Euteleostomi</taxon>
        <taxon>Archelosauria</taxon>
        <taxon>Testudinata</taxon>
        <taxon>Testudines</taxon>
        <taxon>Cryptodira</taxon>
        <taxon>Durocryptodira</taxon>
        <taxon>Testudinoidea</taxon>
        <taxon>Geoemydidae</taxon>
        <taxon>Geoemydinae</taxon>
        <taxon>Mauremys</taxon>
    </lineage>
</organism>
<proteinExistence type="predicted"/>
<dbReference type="AlphaFoldDB" id="A0A9D3X8Y2"/>
<reference evidence="1" key="1">
    <citation type="submission" date="2021-09" db="EMBL/GenBank/DDBJ databases">
        <title>The genome of Mauremys mutica provides insights into the evolution of semi-aquatic lifestyle.</title>
        <authorList>
            <person name="Gong S."/>
            <person name="Gao Y."/>
        </authorList>
    </citation>
    <scope>NUCLEOTIDE SEQUENCE</scope>
    <source>
        <strain evidence="1">MM-2020</strain>
        <tissue evidence="1">Muscle</tissue>
    </source>
</reference>